<protein>
    <recommendedName>
        <fullName evidence="3">chitinase</fullName>
        <ecNumber evidence="3">3.2.1.14</ecNumber>
    </recommendedName>
</protein>
<comment type="similarity">
    <text evidence="2">Belongs to the glycosyl hydrolase 18 family. Chitinase class II subfamily.</text>
</comment>
<dbReference type="SUPFAM" id="SSF54556">
    <property type="entry name" value="Chitinase insertion domain"/>
    <property type="match status" value="1"/>
</dbReference>
<evidence type="ECO:0000259" key="15">
    <source>
        <dbReference type="PROSITE" id="PS50940"/>
    </source>
</evidence>
<evidence type="ECO:0000256" key="4">
    <source>
        <dbReference type="ARBA" id="ARBA00022669"/>
    </source>
</evidence>
<dbReference type="STRING" id="69004.A0A182QLV2"/>
<dbReference type="InterPro" id="IPR017853">
    <property type="entry name" value="GH"/>
</dbReference>
<evidence type="ECO:0000256" key="11">
    <source>
        <dbReference type="ARBA" id="ARBA00023326"/>
    </source>
</evidence>
<organism evidence="17 18">
    <name type="scientific">Anopheles farauti</name>
    <dbReference type="NCBI Taxonomy" id="69004"/>
    <lineage>
        <taxon>Eukaryota</taxon>
        <taxon>Metazoa</taxon>
        <taxon>Ecdysozoa</taxon>
        <taxon>Arthropoda</taxon>
        <taxon>Hexapoda</taxon>
        <taxon>Insecta</taxon>
        <taxon>Pterygota</taxon>
        <taxon>Neoptera</taxon>
        <taxon>Endopterygota</taxon>
        <taxon>Diptera</taxon>
        <taxon>Nematocera</taxon>
        <taxon>Culicoidea</taxon>
        <taxon>Culicidae</taxon>
        <taxon>Anophelinae</taxon>
        <taxon>Anopheles</taxon>
    </lineage>
</organism>
<evidence type="ECO:0000256" key="14">
    <source>
        <dbReference type="SAM" id="SignalP"/>
    </source>
</evidence>
<keyword evidence="10 12" id="KW-0326">Glycosidase</keyword>
<feature type="chain" id="PRO_5008133113" description="chitinase" evidence="14">
    <location>
        <begin position="25"/>
        <end position="503"/>
    </location>
</feature>
<dbReference type="CDD" id="cd02872">
    <property type="entry name" value="GH18_chitolectin_chitotriosidase"/>
    <property type="match status" value="1"/>
</dbReference>
<keyword evidence="8" id="KW-1015">Disulfide bond</keyword>
<comment type="catalytic activity">
    <reaction evidence="1">
        <text>Random endo-hydrolysis of N-acetyl-beta-D-glucosaminide (1-&gt;4)-beta-linkages in chitin and chitodextrins.</text>
        <dbReference type="EC" id="3.2.1.14"/>
    </reaction>
</comment>
<feature type="compositionally biased region" description="Polar residues" evidence="13">
    <location>
        <begin position="430"/>
        <end position="445"/>
    </location>
</feature>
<evidence type="ECO:0000256" key="2">
    <source>
        <dbReference type="ARBA" id="ARBA00009121"/>
    </source>
</evidence>
<keyword evidence="4" id="KW-0147">Chitin-binding</keyword>
<evidence type="ECO:0000256" key="13">
    <source>
        <dbReference type="SAM" id="MobiDB-lite"/>
    </source>
</evidence>
<dbReference type="SMART" id="SM00636">
    <property type="entry name" value="Glyco_18"/>
    <property type="match status" value="1"/>
</dbReference>
<dbReference type="SMART" id="SM00494">
    <property type="entry name" value="ChtBD2"/>
    <property type="match status" value="1"/>
</dbReference>
<keyword evidence="7" id="KW-0146">Chitin degradation</keyword>
<dbReference type="Gene3D" id="3.20.20.80">
    <property type="entry name" value="Glycosidases"/>
    <property type="match status" value="1"/>
</dbReference>
<dbReference type="InterPro" id="IPR050314">
    <property type="entry name" value="Glycosyl_Hydrlase_18"/>
</dbReference>
<dbReference type="PANTHER" id="PTHR11177">
    <property type="entry name" value="CHITINASE"/>
    <property type="match status" value="1"/>
</dbReference>
<feature type="region of interest" description="Disordered" evidence="13">
    <location>
        <begin position="405"/>
        <end position="447"/>
    </location>
</feature>
<evidence type="ECO:0000256" key="9">
    <source>
        <dbReference type="ARBA" id="ARBA00023277"/>
    </source>
</evidence>
<keyword evidence="18" id="KW-1185">Reference proteome</keyword>
<dbReference type="Proteomes" id="UP000075886">
    <property type="component" value="Unassembled WGS sequence"/>
</dbReference>
<feature type="domain" description="GH18" evidence="16">
    <location>
        <begin position="38"/>
        <end position="409"/>
    </location>
</feature>
<dbReference type="GO" id="GO:0005576">
    <property type="term" value="C:extracellular region"/>
    <property type="evidence" value="ECO:0007669"/>
    <property type="project" value="InterPro"/>
</dbReference>
<keyword evidence="9" id="KW-0119">Carbohydrate metabolism</keyword>
<dbReference type="VEuPathDB" id="VectorBase:AFAF012806"/>
<dbReference type="InterPro" id="IPR001223">
    <property type="entry name" value="Glyco_hydro18_cat"/>
</dbReference>
<evidence type="ECO:0000256" key="7">
    <source>
        <dbReference type="ARBA" id="ARBA00023024"/>
    </source>
</evidence>
<evidence type="ECO:0000256" key="10">
    <source>
        <dbReference type="ARBA" id="ARBA00023295"/>
    </source>
</evidence>
<dbReference type="InterPro" id="IPR002557">
    <property type="entry name" value="Chitin-bd_dom"/>
</dbReference>
<dbReference type="Gene3D" id="3.10.50.10">
    <property type="match status" value="1"/>
</dbReference>
<evidence type="ECO:0000256" key="6">
    <source>
        <dbReference type="ARBA" id="ARBA00022801"/>
    </source>
</evidence>
<name>A0A182QLV2_9DIPT</name>
<accession>A0A182QLV2</accession>
<dbReference type="Gene3D" id="2.170.140.10">
    <property type="entry name" value="Chitin binding domain"/>
    <property type="match status" value="1"/>
</dbReference>
<evidence type="ECO:0000256" key="3">
    <source>
        <dbReference type="ARBA" id="ARBA00012729"/>
    </source>
</evidence>
<reference evidence="17" key="2">
    <citation type="submission" date="2020-05" db="UniProtKB">
        <authorList>
            <consortium name="EnsemblMetazoa"/>
        </authorList>
    </citation>
    <scope>IDENTIFICATION</scope>
    <source>
        <strain evidence="17">FAR1</strain>
    </source>
</reference>
<dbReference type="EC" id="3.2.1.14" evidence="3"/>
<sequence>MTTRMIKSSVVILALVLGVAVGLAEENVQNKAASYEGKKVVCYVGTWAVYRPGNGRFDIEHIDPSLCTHLMYGFFGINEDATVRVIDPYLDLEENWGRGHIKRFVALKQVSPTLKTLAAIGGWNEGSRKFSKMAASAELRKRFIYDSVQFCQRHGFDGIDLDWEYPAQRDGNPLIDRENHALLVEEMRVVFDQYGLLLTAAVASVEFSAGLSYDVPRVAKSFHFINVMVYDMHGAWETSTGHNAPLYSGPADTTERDQQMNVNASIQYWLAQGAPAEKLVLGIPLYGRSFTLANAANSQIGAAAVSGGTAGPYTREPGVMGYNEFCEKLKSESWDLRWSEEQQVPYAVRNNQWLGYDDLRSIQLKVKYLLDQGLGGAMVWSLETDDFRGVCGGERYPLMREIRSLMNGGAPSPTTQPPAPTPSTTVGAGPTTSPGVQPSSTSPSTDRPCAGGHVGFVPHPTDCSRYYMCLNDETAVEFSCPPGTLFDPALNVCNWADKVVCSN</sequence>
<evidence type="ECO:0000256" key="1">
    <source>
        <dbReference type="ARBA" id="ARBA00000822"/>
    </source>
</evidence>
<dbReference type="InterPro" id="IPR001579">
    <property type="entry name" value="Glyco_hydro_18_chit_AS"/>
</dbReference>
<dbReference type="GO" id="GO:0006032">
    <property type="term" value="P:chitin catabolic process"/>
    <property type="evidence" value="ECO:0007669"/>
    <property type="project" value="UniProtKB-KW"/>
</dbReference>
<evidence type="ECO:0000256" key="8">
    <source>
        <dbReference type="ARBA" id="ARBA00023157"/>
    </source>
</evidence>
<dbReference type="PROSITE" id="PS50940">
    <property type="entry name" value="CHIT_BIND_II"/>
    <property type="match status" value="1"/>
</dbReference>
<dbReference type="PROSITE" id="PS51910">
    <property type="entry name" value="GH18_2"/>
    <property type="match status" value="1"/>
</dbReference>
<dbReference type="GO" id="GO:0000272">
    <property type="term" value="P:polysaccharide catabolic process"/>
    <property type="evidence" value="ECO:0007669"/>
    <property type="project" value="UniProtKB-KW"/>
</dbReference>
<proteinExistence type="inferred from homology"/>
<dbReference type="GO" id="GO:0008843">
    <property type="term" value="F:endochitinase activity"/>
    <property type="evidence" value="ECO:0007669"/>
    <property type="project" value="UniProtKB-EC"/>
</dbReference>
<dbReference type="FunFam" id="3.10.50.10:FF:000004">
    <property type="entry name" value="Chitinase 5"/>
    <property type="match status" value="1"/>
</dbReference>
<dbReference type="Pfam" id="PF01607">
    <property type="entry name" value="CBM_14"/>
    <property type="match status" value="1"/>
</dbReference>
<evidence type="ECO:0000256" key="12">
    <source>
        <dbReference type="RuleBase" id="RU000489"/>
    </source>
</evidence>
<dbReference type="GO" id="GO:0008061">
    <property type="term" value="F:chitin binding"/>
    <property type="evidence" value="ECO:0007669"/>
    <property type="project" value="UniProtKB-KW"/>
</dbReference>
<dbReference type="SUPFAM" id="SSF57625">
    <property type="entry name" value="Invertebrate chitin-binding proteins"/>
    <property type="match status" value="1"/>
</dbReference>
<dbReference type="PROSITE" id="PS01095">
    <property type="entry name" value="GH18_1"/>
    <property type="match status" value="1"/>
</dbReference>
<keyword evidence="11" id="KW-0624">Polysaccharide degradation</keyword>
<dbReference type="EnsemblMetazoa" id="AFAF012806-RA">
    <property type="protein sequence ID" value="AFAF012806-PA"/>
    <property type="gene ID" value="AFAF012806"/>
</dbReference>
<evidence type="ECO:0000259" key="16">
    <source>
        <dbReference type="PROSITE" id="PS51910"/>
    </source>
</evidence>
<dbReference type="AlphaFoldDB" id="A0A182QLV2"/>
<feature type="signal peptide" evidence="14">
    <location>
        <begin position="1"/>
        <end position="24"/>
    </location>
</feature>
<dbReference type="PANTHER" id="PTHR11177:SF360">
    <property type="entry name" value="CHITINASE 4-RELATED"/>
    <property type="match status" value="1"/>
</dbReference>
<dbReference type="InterPro" id="IPR011583">
    <property type="entry name" value="Chitinase_II/V-like_cat"/>
</dbReference>
<dbReference type="InterPro" id="IPR036508">
    <property type="entry name" value="Chitin-bd_dom_sf"/>
</dbReference>
<dbReference type="InterPro" id="IPR029070">
    <property type="entry name" value="Chitinase_insertion_sf"/>
</dbReference>
<dbReference type="SUPFAM" id="SSF51445">
    <property type="entry name" value="(Trans)glycosidases"/>
    <property type="match status" value="1"/>
</dbReference>
<keyword evidence="6 12" id="KW-0378">Hydrolase</keyword>
<reference evidence="18" key="1">
    <citation type="submission" date="2014-01" db="EMBL/GenBank/DDBJ databases">
        <title>The Genome Sequence of Anopheles farauti FAR1 (V2).</title>
        <authorList>
            <consortium name="The Broad Institute Genomics Platform"/>
            <person name="Neafsey D.E."/>
            <person name="Besansky N."/>
            <person name="Howell P."/>
            <person name="Walton C."/>
            <person name="Young S.K."/>
            <person name="Zeng Q."/>
            <person name="Gargeya S."/>
            <person name="Fitzgerald M."/>
            <person name="Haas B."/>
            <person name="Abouelleil A."/>
            <person name="Allen A.W."/>
            <person name="Alvarado L."/>
            <person name="Arachchi H.M."/>
            <person name="Berlin A.M."/>
            <person name="Chapman S.B."/>
            <person name="Gainer-Dewar J."/>
            <person name="Goldberg J."/>
            <person name="Griggs A."/>
            <person name="Gujja S."/>
            <person name="Hansen M."/>
            <person name="Howarth C."/>
            <person name="Imamovic A."/>
            <person name="Ireland A."/>
            <person name="Larimer J."/>
            <person name="McCowan C."/>
            <person name="Murphy C."/>
            <person name="Pearson M."/>
            <person name="Poon T.W."/>
            <person name="Priest M."/>
            <person name="Roberts A."/>
            <person name="Saif S."/>
            <person name="Shea T."/>
            <person name="Sisk P."/>
            <person name="Sykes S."/>
            <person name="Wortman J."/>
            <person name="Nusbaum C."/>
            <person name="Birren B."/>
        </authorList>
    </citation>
    <scope>NUCLEOTIDE SEQUENCE [LARGE SCALE GENOMIC DNA]</scope>
    <source>
        <strain evidence="18">FAR1</strain>
    </source>
</reference>
<dbReference type="Pfam" id="PF00704">
    <property type="entry name" value="Glyco_hydro_18"/>
    <property type="match status" value="1"/>
</dbReference>
<dbReference type="EMBL" id="AXCN02000453">
    <property type="status" value="NOT_ANNOTATED_CDS"/>
    <property type="molecule type" value="Genomic_DNA"/>
</dbReference>
<evidence type="ECO:0000256" key="5">
    <source>
        <dbReference type="ARBA" id="ARBA00022729"/>
    </source>
</evidence>
<evidence type="ECO:0000313" key="17">
    <source>
        <dbReference type="EnsemblMetazoa" id="AFAF012806-PA"/>
    </source>
</evidence>
<feature type="domain" description="Chitin-binding type-2" evidence="15">
    <location>
        <begin position="446"/>
        <end position="503"/>
    </location>
</feature>
<evidence type="ECO:0000313" key="18">
    <source>
        <dbReference type="Proteomes" id="UP000075886"/>
    </source>
</evidence>
<keyword evidence="5 14" id="KW-0732">Signal</keyword>